<gene>
    <name evidence="10" type="ORF">RMAR1173_LOCUS6186</name>
</gene>
<dbReference type="AlphaFoldDB" id="A0A7S2W9D3"/>
<keyword evidence="3 8" id="KW-0813">Transport</keyword>
<dbReference type="GO" id="GO:0005886">
    <property type="term" value="C:plasma membrane"/>
    <property type="evidence" value="ECO:0007669"/>
    <property type="project" value="UniProtKB-SubCell"/>
</dbReference>
<evidence type="ECO:0000256" key="5">
    <source>
        <dbReference type="ARBA" id="ARBA00022692"/>
    </source>
</evidence>
<accession>A0A7S2W9D3</accession>
<sequence>MGQARVLAAALCLCAAEGARRRREEREPEVGTWPGIDAQLQNVSDFFTAPAVVTSLVMCFSVLLICPAQKRFGYLGEFLKEFLGMIVMIVCTFTPGPFLGSFKGYEEWLAHVAGVIVADYLCGGPQVNPAVTIAMFVWRKISGYQVLLYIAAQMAGGIVAFPLLQSISTPYKAVIGGPEVGPEVTVAQGMFNEGVAMFLLMLGIYAFATTAIGNVYPVKQPLIAAVIRACIFYFGTTGPAMNPALGTTWAFYKSQSTAFPTDAGHYAIYWGAAMAGAAVATLLWSVVTSTGPFGEDTADKAPDTLRDVWSHHVKRLTERKTDEVLRDFAPNAKVTVQYLPENSRGTDVRSTDAKKNLEVLFNFLKGLREEDVIATDVEELSETTILYTWRAPSRKLANATTIAVFDSNLKITRYNVTVLFQ</sequence>
<feature type="transmembrane region" description="Helical" evidence="9">
    <location>
        <begin position="195"/>
        <end position="218"/>
    </location>
</feature>
<keyword evidence="5 8" id="KW-0812">Transmembrane</keyword>
<comment type="similarity">
    <text evidence="2 8">Belongs to the MIP/aquaporin (TC 1.A.8) family.</text>
</comment>
<keyword evidence="7 9" id="KW-0472">Membrane</keyword>
<proteinExistence type="inferred from homology"/>
<evidence type="ECO:0000256" key="9">
    <source>
        <dbReference type="SAM" id="Phobius"/>
    </source>
</evidence>
<feature type="transmembrane region" description="Helical" evidence="9">
    <location>
        <begin position="108"/>
        <end position="134"/>
    </location>
</feature>
<dbReference type="PROSITE" id="PS00221">
    <property type="entry name" value="MIP"/>
    <property type="match status" value="1"/>
</dbReference>
<dbReference type="GO" id="GO:0015250">
    <property type="term" value="F:water channel activity"/>
    <property type="evidence" value="ECO:0007669"/>
    <property type="project" value="TreeGrafter"/>
</dbReference>
<evidence type="ECO:0000256" key="2">
    <source>
        <dbReference type="ARBA" id="ARBA00006175"/>
    </source>
</evidence>
<dbReference type="Pfam" id="PF00230">
    <property type="entry name" value="MIP"/>
    <property type="match status" value="1"/>
</dbReference>
<dbReference type="PANTHER" id="PTHR19139:SF199">
    <property type="entry name" value="MIP17260P"/>
    <property type="match status" value="1"/>
</dbReference>
<dbReference type="SUPFAM" id="SSF81338">
    <property type="entry name" value="Aquaporin-like"/>
    <property type="match status" value="1"/>
</dbReference>
<feature type="transmembrane region" description="Helical" evidence="9">
    <location>
        <begin position="146"/>
        <end position="164"/>
    </location>
</feature>
<dbReference type="EMBL" id="HBHJ01009549">
    <property type="protein sequence ID" value="CAD9675768.1"/>
    <property type="molecule type" value="Transcribed_RNA"/>
</dbReference>
<keyword evidence="6 9" id="KW-1133">Transmembrane helix</keyword>
<evidence type="ECO:0008006" key="11">
    <source>
        <dbReference type="Google" id="ProtNLM"/>
    </source>
</evidence>
<feature type="transmembrane region" description="Helical" evidence="9">
    <location>
        <begin position="78"/>
        <end position="96"/>
    </location>
</feature>
<organism evidence="10">
    <name type="scientific">Rhizochromulina marina</name>
    <dbReference type="NCBI Taxonomy" id="1034831"/>
    <lineage>
        <taxon>Eukaryota</taxon>
        <taxon>Sar</taxon>
        <taxon>Stramenopiles</taxon>
        <taxon>Ochrophyta</taxon>
        <taxon>Dictyochophyceae</taxon>
        <taxon>Rhizochromulinales</taxon>
        <taxon>Rhizochromulina</taxon>
    </lineage>
</organism>
<dbReference type="PRINTS" id="PR00783">
    <property type="entry name" value="MINTRINSICP"/>
</dbReference>
<evidence type="ECO:0000256" key="6">
    <source>
        <dbReference type="ARBA" id="ARBA00022989"/>
    </source>
</evidence>
<reference evidence="10" key="1">
    <citation type="submission" date="2021-01" db="EMBL/GenBank/DDBJ databases">
        <authorList>
            <person name="Corre E."/>
            <person name="Pelletier E."/>
            <person name="Niang G."/>
            <person name="Scheremetjew M."/>
            <person name="Finn R."/>
            <person name="Kale V."/>
            <person name="Holt S."/>
            <person name="Cochrane G."/>
            <person name="Meng A."/>
            <person name="Brown T."/>
            <person name="Cohen L."/>
        </authorList>
    </citation>
    <scope>NUCLEOTIDE SEQUENCE</scope>
    <source>
        <strain evidence="10">CCMP1243</strain>
    </source>
</reference>
<evidence type="ECO:0000256" key="4">
    <source>
        <dbReference type="ARBA" id="ARBA00022475"/>
    </source>
</evidence>
<dbReference type="InterPro" id="IPR023271">
    <property type="entry name" value="Aquaporin-like"/>
</dbReference>
<dbReference type="InterPro" id="IPR000425">
    <property type="entry name" value="MIP"/>
</dbReference>
<dbReference type="Gene3D" id="1.20.1080.10">
    <property type="entry name" value="Glycerol uptake facilitator protein"/>
    <property type="match status" value="1"/>
</dbReference>
<dbReference type="PANTHER" id="PTHR19139">
    <property type="entry name" value="AQUAPORIN TRANSPORTER"/>
    <property type="match status" value="1"/>
</dbReference>
<feature type="transmembrane region" description="Helical" evidence="9">
    <location>
        <begin position="267"/>
        <end position="287"/>
    </location>
</feature>
<dbReference type="InterPro" id="IPR022357">
    <property type="entry name" value="MIP_CS"/>
</dbReference>
<protein>
    <recommendedName>
        <fullName evidence="11">Aquaporin</fullName>
    </recommendedName>
</protein>
<evidence type="ECO:0000256" key="8">
    <source>
        <dbReference type="RuleBase" id="RU000477"/>
    </source>
</evidence>
<dbReference type="InterPro" id="IPR034294">
    <property type="entry name" value="Aquaporin_transptr"/>
</dbReference>
<feature type="transmembrane region" description="Helical" evidence="9">
    <location>
        <begin position="230"/>
        <end position="252"/>
    </location>
</feature>
<evidence type="ECO:0000256" key="1">
    <source>
        <dbReference type="ARBA" id="ARBA00004651"/>
    </source>
</evidence>
<evidence type="ECO:0000313" key="10">
    <source>
        <dbReference type="EMBL" id="CAD9675768.1"/>
    </source>
</evidence>
<comment type="subcellular location">
    <subcellularLocation>
        <location evidence="1">Cell membrane</location>
        <topology evidence="1">Multi-pass membrane protein</topology>
    </subcellularLocation>
</comment>
<evidence type="ECO:0000256" key="3">
    <source>
        <dbReference type="ARBA" id="ARBA00022448"/>
    </source>
</evidence>
<keyword evidence="4" id="KW-1003">Cell membrane</keyword>
<name>A0A7S2W9D3_9STRA</name>
<evidence type="ECO:0000256" key="7">
    <source>
        <dbReference type="ARBA" id="ARBA00023136"/>
    </source>
</evidence>
<feature type="transmembrane region" description="Helical" evidence="9">
    <location>
        <begin position="45"/>
        <end position="66"/>
    </location>
</feature>